<dbReference type="InterPro" id="IPR004245">
    <property type="entry name" value="DUF229"/>
</dbReference>
<dbReference type="Proteomes" id="UP000814243">
    <property type="component" value="Unassembled WGS sequence"/>
</dbReference>
<reference evidence="1" key="1">
    <citation type="journal article" date="2021" name="G3 (Bethesda)">
        <title>Genome and transcriptome analysis of the beet armyworm Spodoptera exigua reveals targets for pest control. .</title>
        <authorList>
            <person name="Simon S."/>
            <person name="Breeschoten T."/>
            <person name="Jansen H.J."/>
            <person name="Dirks R.P."/>
            <person name="Schranz M.E."/>
            <person name="Ros V.I.D."/>
        </authorList>
    </citation>
    <scope>NUCLEOTIDE SEQUENCE</scope>
    <source>
        <strain evidence="1">TB_SE_WUR_2020</strain>
    </source>
</reference>
<dbReference type="Pfam" id="PF02995">
    <property type="entry name" value="DUF229"/>
    <property type="match status" value="1"/>
</dbReference>
<evidence type="ECO:0000313" key="1">
    <source>
        <dbReference type="EMBL" id="KAH9634994.1"/>
    </source>
</evidence>
<name>A0A922ME90_SPOEX</name>
<feature type="non-terminal residue" evidence="1">
    <location>
        <position position="141"/>
    </location>
</feature>
<comment type="caution">
    <text evidence="1">The sequence shown here is derived from an EMBL/GenBank/DDBJ whole genome shotgun (WGS) entry which is preliminary data.</text>
</comment>
<proteinExistence type="predicted"/>
<organism evidence="1 2">
    <name type="scientific">Spodoptera exigua</name>
    <name type="common">Beet armyworm</name>
    <name type="synonym">Noctua fulgens</name>
    <dbReference type="NCBI Taxonomy" id="7107"/>
    <lineage>
        <taxon>Eukaryota</taxon>
        <taxon>Metazoa</taxon>
        <taxon>Ecdysozoa</taxon>
        <taxon>Arthropoda</taxon>
        <taxon>Hexapoda</taxon>
        <taxon>Insecta</taxon>
        <taxon>Pterygota</taxon>
        <taxon>Neoptera</taxon>
        <taxon>Endopterygota</taxon>
        <taxon>Lepidoptera</taxon>
        <taxon>Glossata</taxon>
        <taxon>Ditrysia</taxon>
        <taxon>Noctuoidea</taxon>
        <taxon>Noctuidae</taxon>
        <taxon>Amphipyrinae</taxon>
        <taxon>Spodoptera</taxon>
    </lineage>
</organism>
<sequence>MAIRLPDRMRRLQPYAQTNLEQNAAVLTTPHDVYATIVDIPKNRSCSEAGIQPHWCACVNWKNVTDSTMIQRTAEAFVNYINQLTEPQRSLCVPRTLKEVKWVMVQAPNKGVLSFVAAKDRDGYMGKFGKAIKIPKQTYQI</sequence>
<dbReference type="PANTHER" id="PTHR10974:SF1">
    <property type="entry name" value="FI08016P-RELATED"/>
    <property type="match status" value="1"/>
</dbReference>
<dbReference type="AlphaFoldDB" id="A0A922ME90"/>
<dbReference type="PANTHER" id="PTHR10974">
    <property type="entry name" value="FI08016P-RELATED"/>
    <property type="match status" value="1"/>
</dbReference>
<dbReference type="GO" id="GO:0005615">
    <property type="term" value="C:extracellular space"/>
    <property type="evidence" value="ECO:0007669"/>
    <property type="project" value="TreeGrafter"/>
</dbReference>
<evidence type="ECO:0000313" key="2">
    <source>
        <dbReference type="Proteomes" id="UP000814243"/>
    </source>
</evidence>
<gene>
    <name evidence="1" type="ORF">HF086_004767</name>
</gene>
<protein>
    <submittedName>
        <fullName evidence="1">Uncharacterized protein</fullName>
    </submittedName>
</protein>
<dbReference type="EMBL" id="JACEFF010000579">
    <property type="protein sequence ID" value="KAH9634994.1"/>
    <property type="molecule type" value="Genomic_DNA"/>
</dbReference>
<accession>A0A922ME90</accession>